<feature type="transmembrane region" description="Helical" evidence="3">
    <location>
        <begin position="12"/>
        <end position="29"/>
    </location>
</feature>
<dbReference type="Proteomes" id="UP000006901">
    <property type="component" value="Plasmid ZS7_lp54"/>
</dbReference>
<dbReference type="NCBIfam" id="NF033729">
    <property type="entry name" value="borfam54_2"/>
    <property type="match status" value="1"/>
</dbReference>
<dbReference type="EMBL" id="CP001199">
    <property type="protein sequence ID" value="ACK74242.1"/>
    <property type="molecule type" value="Genomic_DNA"/>
</dbReference>
<dbReference type="InterPro" id="IPR008421">
    <property type="entry name" value="Borrelia_lipoprotein_PFam54/60"/>
</dbReference>
<dbReference type="Pfam" id="PF05714">
    <property type="entry name" value="PFam54_60"/>
    <property type="match status" value="1"/>
</dbReference>
<organism evidence="4 5">
    <name type="scientific">Borreliella burgdorferi (strain ZS7)</name>
    <name type="common">Borrelia burgdorferi</name>
    <dbReference type="NCBI Taxonomy" id="445985"/>
    <lineage>
        <taxon>Bacteria</taxon>
        <taxon>Pseudomonadati</taxon>
        <taxon>Spirochaetota</taxon>
        <taxon>Spirochaetia</taxon>
        <taxon>Spirochaetales</taxon>
        <taxon>Borreliaceae</taxon>
        <taxon>Borreliella</taxon>
    </lineage>
</organism>
<keyword evidence="3" id="KW-1133">Transmembrane helix</keyword>
<sequence>MKKAKLNIIKINIITMILTLICISCAPFNKINPKANENTKLKKNTRLKKPANPGENIQNFKDKSGDLGASDEKFMGTTASELKAIGKELEARKNQYDIQIAKITNEESNLLDTYIRAYELANENEKMLLKRFLLSSLDYKKENIETLKEILEKLINNYENDPKIAANFLYRIALDIQLKLEKHLKSINEKLDTLSKENSKEDLEALLEQVKSALQLQEKFKKTLNKTLEDYRKNTNNIQENKVLAEHFNKYYKDSDSLQSAFY</sequence>
<dbReference type="KEGG" id="bbz:BbuZS7_A60"/>
<proteinExistence type="predicted"/>
<dbReference type="RefSeq" id="WP_010257174.1">
    <property type="nucleotide sequence ID" value="NC_011784.1"/>
</dbReference>
<evidence type="ECO:0000256" key="1">
    <source>
        <dbReference type="SAM" id="Coils"/>
    </source>
</evidence>
<gene>
    <name evidence="4" type="ordered locus">BbuZS7_A60</name>
</gene>
<feature type="region of interest" description="Disordered" evidence="2">
    <location>
        <begin position="39"/>
        <end position="68"/>
    </location>
</feature>
<keyword evidence="4" id="KW-0614">Plasmid</keyword>
<evidence type="ECO:0000313" key="5">
    <source>
        <dbReference type="Proteomes" id="UP000006901"/>
    </source>
</evidence>
<evidence type="ECO:0000256" key="3">
    <source>
        <dbReference type="SAM" id="Phobius"/>
    </source>
</evidence>
<dbReference type="Gene3D" id="1.10.3160.10">
    <property type="entry name" value="Bbcrasp-1"/>
    <property type="match status" value="1"/>
</dbReference>
<keyword evidence="3" id="KW-0812">Transmembrane</keyword>
<reference evidence="4 5" key="1">
    <citation type="journal article" date="2011" name="J. Bacteriol.">
        <title>Whole-genome sequences of thirteen isolates of Borrelia burgdorferi.</title>
        <authorList>
            <person name="Schutzer S.E."/>
            <person name="Fraser-Liggett C.M."/>
            <person name="Casjens S.R."/>
            <person name="Qiu W.G."/>
            <person name="Dunn J.J."/>
            <person name="Mongodin E.F."/>
            <person name="Luft B.J."/>
        </authorList>
    </citation>
    <scope>NUCLEOTIDE SEQUENCE [LARGE SCALE GENOMIC DNA]</scope>
    <source>
        <strain evidence="4 5">ZS7</strain>
        <plasmid evidence="4 5">ZS7_lp54</plasmid>
    </source>
</reference>
<dbReference type="HOGENOM" id="CLU_080351_1_0_12"/>
<geneLocation type="plasmid" evidence="4 5">
    <name>ZS7_lp54</name>
</geneLocation>
<keyword evidence="3" id="KW-0472">Membrane</keyword>
<name>A0A0H3BZN8_BORBZ</name>
<evidence type="ECO:0000313" key="4">
    <source>
        <dbReference type="EMBL" id="ACK74242.1"/>
    </source>
</evidence>
<keyword evidence="1" id="KW-0175">Coiled coil</keyword>
<dbReference type="AlphaFoldDB" id="A0A0H3BZN8"/>
<evidence type="ECO:0000256" key="2">
    <source>
        <dbReference type="SAM" id="MobiDB-lite"/>
    </source>
</evidence>
<accession>A0A0H3BZN8</accession>
<protein>
    <submittedName>
        <fullName evidence="4">Putative surface protein</fullName>
    </submittedName>
</protein>
<feature type="coiled-coil region" evidence="1">
    <location>
        <begin position="137"/>
        <end position="241"/>
    </location>
</feature>